<dbReference type="KEGG" id="cmav:ABHF33_01635"/>
<sequence length="378" mass="42796">MTYQIFVMDVDSDTRNGNIVAWLVYTENDVKYLVDKFSEVGTPPNGKQQLRLTRFASRLLNSIAPNDPIWGGRDVLAEVLALQTKGWLISVAPEHAERLLRTVLPLARHLRLAIADLQTGIYFEPREENKVIPEAALPTLQVLDPELKPRNKPLTKALIYEGFAERLAAPLATLGFSRYDPGYSPSCEFRHEQNGIRCTVDLTVHGRASDPQVQLNFSVASLRAGTFYRQAKQTLQGKSINPDPFFCTVVELPASGEVWTKTGQWISYDYCRSIEELNWLVEVCLQRLPTMVQLSSSIAGINVLNLECLRMRWQHLDGNQQLLDYAYLIWGGQLAEFEELAARQLTKHRERGSTYGFDVEQLIAYCRDTLKPDPDGLP</sequence>
<gene>
    <name evidence="1" type="ORF">ABHF33_01635</name>
</gene>
<evidence type="ECO:0000313" key="1">
    <source>
        <dbReference type="EMBL" id="XBM01009.1"/>
    </source>
</evidence>
<proteinExistence type="predicted"/>
<accession>A0AAU7FAQ4</accession>
<name>A0AAU7FAQ4_9NEIS</name>
<organism evidence="1">
    <name type="scientific">Chitinibacter mangrovi</name>
    <dbReference type="NCBI Taxonomy" id="3153927"/>
    <lineage>
        <taxon>Bacteria</taxon>
        <taxon>Pseudomonadati</taxon>
        <taxon>Pseudomonadota</taxon>
        <taxon>Betaproteobacteria</taxon>
        <taxon>Neisseriales</taxon>
        <taxon>Chitinibacteraceae</taxon>
        <taxon>Chitinibacter</taxon>
    </lineage>
</organism>
<protein>
    <submittedName>
        <fullName evidence="1">Uncharacterized protein</fullName>
    </submittedName>
</protein>
<dbReference type="AlphaFoldDB" id="A0AAU7FAQ4"/>
<dbReference type="EMBL" id="CP157355">
    <property type="protein sequence ID" value="XBM01009.1"/>
    <property type="molecule type" value="Genomic_DNA"/>
</dbReference>
<dbReference type="RefSeq" id="WP_348945330.1">
    <property type="nucleotide sequence ID" value="NZ_CP157355.1"/>
</dbReference>
<reference evidence="1" key="1">
    <citation type="submission" date="2024-05" db="EMBL/GenBank/DDBJ databases">
        <authorList>
            <person name="Yang L."/>
            <person name="Pan L."/>
        </authorList>
    </citation>
    <scope>NUCLEOTIDE SEQUENCE</scope>
    <source>
        <strain evidence="1">FCG-7</strain>
    </source>
</reference>